<keyword evidence="1" id="KW-1133">Transmembrane helix</keyword>
<feature type="transmembrane region" description="Helical" evidence="1">
    <location>
        <begin position="118"/>
        <end position="137"/>
    </location>
</feature>
<accession>A0A2T0R953</accession>
<dbReference type="RefSeq" id="WP_146164338.1">
    <property type="nucleotide sequence ID" value="NZ_PVZG01000050.1"/>
</dbReference>
<organism evidence="2 3">
    <name type="scientific">Pseudosporangium ferrugineum</name>
    <dbReference type="NCBI Taxonomy" id="439699"/>
    <lineage>
        <taxon>Bacteria</taxon>
        <taxon>Bacillati</taxon>
        <taxon>Actinomycetota</taxon>
        <taxon>Actinomycetes</taxon>
        <taxon>Micromonosporales</taxon>
        <taxon>Micromonosporaceae</taxon>
        <taxon>Pseudosporangium</taxon>
    </lineage>
</organism>
<feature type="transmembrane region" description="Helical" evidence="1">
    <location>
        <begin position="183"/>
        <end position="208"/>
    </location>
</feature>
<keyword evidence="1" id="KW-0812">Transmembrane</keyword>
<dbReference type="OrthoDB" id="3405519at2"/>
<sequence>MSAQPDLPLRPMTLGELVDAAMTVLRARALPLLVTAGVLAAVEQALLLPLRAAASASPPLYGPARENFGSWWVLVAAGFATEGFIICVLGALASAIAGPALIGRSVRGRELWRRVRPLPTFLAACVFGVLCGASAFAGFVAWIFVYGLFGLVSAVLVIDRSGLFARAAGLAVRGGMRAAWTRLAAYVTWLAVRVVLGAGWVAVFAWVADGEPGWQAWLTPVAWALGNTVAYAALGCVDAVLLLETRIRTEGLDIAVSRARSRGDDPAAALVWAP</sequence>
<comment type="caution">
    <text evidence="2">The sequence shown here is derived from an EMBL/GenBank/DDBJ whole genome shotgun (WGS) entry which is preliminary data.</text>
</comment>
<dbReference type="AlphaFoldDB" id="A0A2T0R953"/>
<feature type="transmembrane region" description="Helical" evidence="1">
    <location>
        <begin position="220"/>
        <end position="243"/>
    </location>
</feature>
<gene>
    <name evidence="2" type="ORF">CLV70_15013</name>
</gene>
<evidence type="ECO:0000313" key="2">
    <source>
        <dbReference type="EMBL" id="PRY17687.1"/>
    </source>
</evidence>
<dbReference type="EMBL" id="PVZG01000050">
    <property type="protein sequence ID" value="PRY17687.1"/>
    <property type="molecule type" value="Genomic_DNA"/>
</dbReference>
<protein>
    <submittedName>
        <fullName evidence="2">Uncharacterized protein</fullName>
    </submittedName>
</protein>
<reference evidence="2 3" key="1">
    <citation type="submission" date="2018-03" db="EMBL/GenBank/DDBJ databases">
        <title>Genomic Encyclopedia of Archaeal and Bacterial Type Strains, Phase II (KMG-II): from individual species to whole genera.</title>
        <authorList>
            <person name="Goeker M."/>
        </authorList>
    </citation>
    <scope>NUCLEOTIDE SEQUENCE [LARGE SCALE GENOMIC DNA]</scope>
    <source>
        <strain evidence="2 3">DSM 45348</strain>
    </source>
</reference>
<feature type="transmembrane region" description="Helical" evidence="1">
    <location>
        <begin position="143"/>
        <end position="163"/>
    </location>
</feature>
<keyword evidence="1" id="KW-0472">Membrane</keyword>
<evidence type="ECO:0000256" key="1">
    <source>
        <dbReference type="SAM" id="Phobius"/>
    </source>
</evidence>
<dbReference type="Proteomes" id="UP000239209">
    <property type="component" value="Unassembled WGS sequence"/>
</dbReference>
<keyword evidence="3" id="KW-1185">Reference proteome</keyword>
<proteinExistence type="predicted"/>
<evidence type="ECO:0000313" key="3">
    <source>
        <dbReference type="Proteomes" id="UP000239209"/>
    </source>
</evidence>
<feature type="transmembrane region" description="Helical" evidence="1">
    <location>
        <begin position="29"/>
        <end position="50"/>
    </location>
</feature>
<feature type="transmembrane region" description="Helical" evidence="1">
    <location>
        <begin position="70"/>
        <end position="97"/>
    </location>
</feature>
<name>A0A2T0R953_9ACTN</name>